<comment type="caution">
    <text evidence="1">The sequence shown here is derived from an EMBL/GenBank/DDBJ whole genome shotgun (WGS) entry which is preliminary data.</text>
</comment>
<feature type="non-terminal residue" evidence="1">
    <location>
        <position position="27"/>
    </location>
</feature>
<gene>
    <name evidence="1" type="ORF">DBR06_SOUSAS13510014</name>
</gene>
<keyword evidence="2" id="KW-1185">Reference proteome</keyword>
<organism evidence="1 2">
    <name type="scientific">Sousa chinensis</name>
    <name type="common">Indo-pacific humpbacked dolphin</name>
    <name type="synonym">Steno chinensis</name>
    <dbReference type="NCBI Taxonomy" id="103600"/>
    <lineage>
        <taxon>Eukaryota</taxon>
        <taxon>Metazoa</taxon>
        <taxon>Chordata</taxon>
        <taxon>Craniata</taxon>
        <taxon>Vertebrata</taxon>
        <taxon>Euteleostomi</taxon>
        <taxon>Mammalia</taxon>
        <taxon>Eutheria</taxon>
        <taxon>Laurasiatheria</taxon>
        <taxon>Artiodactyla</taxon>
        <taxon>Whippomorpha</taxon>
        <taxon>Cetacea</taxon>
        <taxon>Odontoceti</taxon>
        <taxon>Delphinidae</taxon>
        <taxon>Sousa</taxon>
    </lineage>
</organism>
<reference evidence="1 2" key="1">
    <citation type="journal article" date="2018" name="Genomics">
        <title>Molecular footprints of inshore aquatic adaptation in Indo-Pacific humpback dolphin (Sousa chinensis).</title>
        <authorList>
            <person name="Ming Y."/>
            <person name="Jian J."/>
            <person name="Yu F."/>
            <person name="Yu X."/>
            <person name="Wang J."/>
            <person name="Liu W."/>
        </authorList>
    </citation>
    <scope>NUCLEOTIDE SEQUENCE [LARGE SCALE GENOMIC DNA]</scope>
    <source>
        <strain evidence="1">MY-2018</strain>
        <tissue evidence="1">Skin</tissue>
    </source>
</reference>
<dbReference type="Proteomes" id="UP000295264">
    <property type="component" value="Unassembled WGS sequence"/>
</dbReference>
<evidence type="ECO:0000313" key="1">
    <source>
        <dbReference type="EMBL" id="TEA39111.1"/>
    </source>
</evidence>
<dbReference type="EMBL" id="QWLN02004377">
    <property type="protein sequence ID" value="TEA39111.1"/>
    <property type="molecule type" value="Genomic_DNA"/>
</dbReference>
<evidence type="ECO:0000313" key="2">
    <source>
        <dbReference type="Proteomes" id="UP000295264"/>
    </source>
</evidence>
<feature type="non-terminal residue" evidence="1">
    <location>
        <position position="1"/>
    </location>
</feature>
<accession>A0A484GUR5</accession>
<protein>
    <submittedName>
        <fullName evidence="1">Uncharacterized protein</fullName>
    </submittedName>
</protein>
<proteinExistence type="predicted"/>
<sequence>EFQLFGKNTAHTVNSPMDVIPNVYEKE</sequence>
<dbReference type="AlphaFoldDB" id="A0A484GUR5"/>
<name>A0A484GUR5_SOUCH</name>